<reference evidence="3" key="1">
    <citation type="submission" date="2021-02" db="EMBL/GenBank/DDBJ databases">
        <authorList>
            <person name="Dougan E. K."/>
            <person name="Rhodes N."/>
            <person name="Thang M."/>
            <person name="Chan C."/>
        </authorList>
    </citation>
    <scope>NUCLEOTIDE SEQUENCE</scope>
</reference>
<feature type="transmembrane region" description="Helical" evidence="2">
    <location>
        <begin position="808"/>
        <end position="830"/>
    </location>
</feature>
<feature type="region of interest" description="Disordered" evidence="1">
    <location>
        <begin position="1009"/>
        <end position="1034"/>
    </location>
</feature>
<feature type="transmembrane region" description="Helical" evidence="2">
    <location>
        <begin position="740"/>
        <end position="757"/>
    </location>
</feature>
<feature type="transmembrane region" description="Helical" evidence="2">
    <location>
        <begin position="270"/>
        <end position="289"/>
    </location>
</feature>
<feature type="transmembrane region" description="Helical" evidence="2">
    <location>
        <begin position="532"/>
        <end position="553"/>
    </location>
</feature>
<keyword evidence="2" id="KW-1133">Transmembrane helix</keyword>
<sequence>MHGYLLALAVWQAPSANNQVGIRFGCADEPHCLQGYSEEEFVREFGNTGCPSTCEYKNACATTGTLQCVAAGACYFLQTGGRPVPGNVSNETDGSGLCLGCDIVGCKVCASTQLCEMCKDDYSLKPGEGSCKYNRQEVWYIAIPVFGVLCTWFWVDAIRAHCRPTTNLKALQAGLVQRFRTKVRQRETGFPLYPLISAPMHTQVILGLDLALFMNWFVLVGLVAAWLTVLAVIFSPRETAPVVEDICVLLERSATVAASYQPQVVPNEKWWTGLSYGGSVLISALFMLWQRRNLDQLILQRDCATPMLHNYAVEVHGFPPEATDHAELQRFFIDALRLLLGVECDGSVMEISICYDYYGQRHQINSLADSHLLLMQQSHTSRMLGASGKLGPELGRQETRLLQSAEGWSAQGSAGNLDSSEAGPFWIQVLGYIMLGTDLELGSLRLQGYSSPEAAPSSEDADTLLRNLPSSGTVVVVLRTESLRDTLVRARQLPSLFRGAFCIAVSDLVEEPASMEWASYRRPHKLDGRRQLAVCVLSMGLVLTLWTFLYIPWASFMQATLHDESNTAFFANTLMGLIISLGNTVVSVVVVALSDYVGFRHKSKARLMQLLVMIPCILLNVLCDFMVTARTVYFKYSDTLPDDIELQLNYGLPLLQQEIFSLLVPGYCILPYLAEPLFTVLLPLWIGILRVKSDSRISPDHAERLLIAGEVDIVNPYLCDLIVVTSTFCFTFIAPGKDHWKLFAALLVFACLTYIINRVRILRWQSATAFSTSALHGAECHLWGLPLGLLAAAFARQFDVGEALSRKVAVCLLGLALHVALHMVFVRYILPTLGQPPKPNTRTYSEAAKRVCTSYRNTNPVEVLKSRRKGLNLQQWPPGKEPESSPHAEWNQKPLVLYRPGREHLQDNSGDAYVGIDEAVELFGIPLTKSQASVVRSVAPLLCVSGEGGAKLHADGADGADVQLTPYCNHPPGRRRPSTHSTESSDSACSYGHPVSACSSLQSIVPAALAHPSSSGRPTRGPAGASPSRYLDME</sequence>
<evidence type="ECO:0000313" key="3">
    <source>
        <dbReference type="EMBL" id="CAE8720135.1"/>
    </source>
</evidence>
<organism evidence="3 4">
    <name type="scientific">Polarella glacialis</name>
    <name type="common">Dinoflagellate</name>
    <dbReference type="NCBI Taxonomy" id="89957"/>
    <lineage>
        <taxon>Eukaryota</taxon>
        <taxon>Sar</taxon>
        <taxon>Alveolata</taxon>
        <taxon>Dinophyceae</taxon>
        <taxon>Suessiales</taxon>
        <taxon>Suessiaceae</taxon>
        <taxon>Polarella</taxon>
    </lineage>
</organism>
<feature type="transmembrane region" description="Helical" evidence="2">
    <location>
        <begin position="573"/>
        <end position="598"/>
    </location>
</feature>
<feature type="compositionally biased region" description="Polar residues" evidence="1">
    <location>
        <begin position="979"/>
        <end position="988"/>
    </location>
</feature>
<evidence type="ECO:0000256" key="1">
    <source>
        <dbReference type="SAM" id="MobiDB-lite"/>
    </source>
</evidence>
<evidence type="ECO:0000256" key="2">
    <source>
        <dbReference type="SAM" id="Phobius"/>
    </source>
</evidence>
<keyword evidence="2" id="KW-0812">Transmembrane</keyword>
<feature type="transmembrane region" description="Helical" evidence="2">
    <location>
        <begin position="138"/>
        <end position="155"/>
    </location>
</feature>
<dbReference type="Proteomes" id="UP000626109">
    <property type="component" value="Unassembled WGS sequence"/>
</dbReference>
<comment type="caution">
    <text evidence="3">The sequence shown here is derived from an EMBL/GenBank/DDBJ whole genome shotgun (WGS) entry which is preliminary data.</text>
</comment>
<feature type="transmembrane region" description="Helical" evidence="2">
    <location>
        <begin position="610"/>
        <end position="633"/>
    </location>
</feature>
<name>A0A813L5I4_POLGL</name>
<feature type="transmembrane region" description="Helical" evidence="2">
    <location>
        <begin position="210"/>
        <end position="234"/>
    </location>
</feature>
<feature type="region of interest" description="Disordered" evidence="1">
    <location>
        <begin position="963"/>
        <end position="989"/>
    </location>
</feature>
<feature type="transmembrane region" description="Helical" evidence="2">
    <location>
        <begin position="669"/>
        <end position="689"/>
    </location>
</feature>
<protein>
    <submittedName>
        <fullName evidence="3">Uncharacterized protein</fullName>
    </submittedName>
</protein>
<gene>
    <name evidence="3" type="ORF">PGLA2088_LOCUS41117</name>
</gene>
<evidence type="ECO:0000313" key="4">
    <source>
        <dbReference type="Proteomes" id="UP000626109"/>
    </source>
</evidence>
<proteinExistence type="predicted"/>
<dbReference type="EMBL" id="CAJNNW010033737">
    <property type="protein sequence ID" value="CAE8720135.1"/>
    <property type="molecule type" value="Genomic_DNA"/>
</dbReference>
<accession>A0A813L5I4</accession>
<feature type="transmembrane region" description="Helical" evidence="2">
    <location>
        <begin position="714"/>
        <end position="734"/>
    </location>
</feature>
<dbReference type="AlphaFoldDB" id="A0A813L5I4"/>
<keyword evidence="2" id="KW-0472">Membrane</keyword>